<keyword evidence="3 6" id="KW-0328">Glycosyltransferase</keyword>
<keyword evidence="4 6" id="KW-0808">Transferase</keyword>
<evidence type="ECO:0000256" key="3">
    <source>
        <dbReference type="ARBA" id="ARBA00022676"/>
    </source>
</evidence>
<sequence length="475" mass="51963">MKIAELVFIPFPAMGHVVPAVQTAKLLAEFDKRVSTTVLLMKPAIDSSTIEYTKSLAASTLPERMRFIELPSLDELISRKGIWLDSLIEGQKPHVKEFVSKIVSKSELSPDSPRLAGFVFDAFCTGMKDLAGEFGVPWYVFSSSGAAFLGCLLYLQVLHDEQNVDITEFKNSDAMLEIPSLVNPMAARLLPSMTFRKDSVLVLCGAARGLREASGIVVNTFIELESHAVNSLSKTGIPPLYPVGPIVNVGSDKSNDNREREIMEWLDDQPPSSVVFLCFGSLGSFCVDQVKELAYALEHSGKRFLWVLQKPSKGKMESASDFQETLPEGFLDRTTELGKVIGWAPQAEILAHRAIGGFVSHCGWNSILESIYFGVPIAAWPIYAEQQFNAFQLVIELGLGGEMKIDYLEGSNSDGSEIVSADSIKKGIEGIMEDDSEIRKRVKNMSQVSKQALTAGGSSHSSLGRLIADVMSKTP</sequence>
<accession>A0AAJ6X0A2</accession>
<dbReference type="CDD" id="cd03784">
    <property type="entry name" value="GT1_Gtf-like"/>
    <property type="match status" value="1"/>
</dbReference>
<reference evidence="9" key="1">
    <citation type="submission" date="2025-08" db="UniProtKB">
        <authorList>
            <consortium name="RefSeq"/>
        </authorList>
    </citation>
    <scope>IDENTIFICATION</scope>
</reference>
<dbReference type="GO" id="GO:0047213">
    <property type="term" value="F:anthocyanidin 3-O-glucosyltransferase activity"/>
    <property type="evidence" value="ECO:0007669"/>
    <property type="project" value="UniProtKB-EC"/>
</dbReference>
<organism evidence="8 9">
    <name type="scientific">Populus euphratica</name>
    <name type="common">Euphrates poplar</name>
    <dbReference type="NCBI Taxonomy" id="75702"/>
    <lineage>
        <taxon>Eukaryota</taxon>
        <taxon>Viridiplantae</taxon>
        <taxon>Streptophyta</taxon>
        <taxon>Embryophyta</taxon>
        <taxon>Tracheophyta</taxon>
        <taxon>Spermatophyta</taxon>
        <taxon>Magnoliopsida</taxon>
        <taxon>eudicotyledons</taxon>
        <taxon>Gunneridae</taxon>
        <taxon>Pentapetalae</taxon>
        <taxon>rosids</taxon>
        <taxon>fabids</taxon>
        <taxon>Malpighiales</taxon>
        <taxon>Salicaceae</taxon>
        <taxon>Saliceae</taxon>
        <taxon>Populus</taxon>
    </lineage>
</organism>
<dbReference type="GeneID" id="105108424"/>
<dbReference type="RefSeq" id="XP_011001033.1">
    <property type="nucleotide sequence ID" value="XM_011002731.1"/>
</dbReference>
<protein>
    <recommendedName>
        <fullName evidence="7">Glycosyltransferase</fullName>
        <ecNumber evidence="7">2.4.1.-</ecNumber>
    </recommendedName>
</protein>
<dbReference type="EC" id="2.4.1.-" evidence="7"/>
<gene>
    <name evidence="9" type="primary">LOC105108424</name>
</gene>
<evidence type="ECO:0000256" key="4">
    <source>
        <dbReference type="ARBA" id="ARBA00022679"/>
    </source>
</evidence>
<proteinExistence type="inferred from homology"/>
<dbReference type="InterPro" id="IPR035595">
    <property type="entry name" value="UDP_glycos_trans_CS"/>
</dbReference>
<dbReference type="KEGG" id="peu:105108424"/>
<dbReference type="Gene3D" id="3.40.50.2000">
    <property type="entry name" value="Glycogen Phosphorylase B"/>
    <property type="match status" value="2"/>
</dbReference>
<evidence type="ECO:0000313" key="8">
    <source>
        <dbReference type="Proteomes" id="UP000694918"/>
    </source>
</evidence>
<dbReference type="Pfam" id="PF00201">
    <property type="entry name" value="UDPGT"/>
    <property type="match status" value="1"/>
</dbReference>
<evidence type="ECO:0000256" key="6">
    <source>
        <dbReference type="RuleBase" id="RU003718"/>
    </source>
</evidence>
<evidence type="ECO:0000256" key="7">
    <source>
        <dbReference type="RuleBase" id="RU362057"/>
    </source>
</evidence>
<dbReference type="InterPro" id="IPR002213">
    <property type="entry name" value="UDP_glucos_trans"/>
</dbReference>
<dbReference type="InterPro" id="IPR050481">
    <property type="entry name" value="UDP-glycosyltransf_plant"/>
</dbReference>
<evidence type="ECO:0000313" key="9">
    <source>
        <dbReference type="RefSeq" id="XP_011001033.1"/>
    </source>
</evidence>
<dbReference type="SUPFAM" id="SSF53756">
    <property type="entry name" value="UDP-Glycosyltransferase/glycogen phosphorylase"/>
    <property type="match status" value="1"/>
</dbReference>
<comment type="catalytic activity">
    <reaction evidence="5">
        <text>an anthocyanidin + UDP-alpha-D-glucose + H(+) = an anthocyanidin 3-O-beta-D-glucoside + UDP</text>
        <dbReference type="Rhea" id="RHEA:20093"/>
        <dbReference type="ChEBI" id="CHEBI:15378"/>
        <dbReference type="ChEBI" id="CHEBI:16307"/>
        <dbReference type="ChEBI" id="CHEBI:58223"/>
        <dbReference type="ChEBI" id="CHEBI:58885"/>
        <dbReference type="ChEBI" id="CHEBI:143576"/>
        <dbReference type="EC" id="2.4.1.115"/>
    </reaction>
</comment>
<evidence type="ECO:0000256" key="1">
    <source>
        <dbReference type="ARBA" id="ARBA00004935"/>
    </source>
</evidence>
<comment type="pathway">
    <text evidence="1">Pigment biosynthesis; anthocyanin biosynthesis.</text>
</comment>
<dbReference type="FunFam" id="3.40.50.2000:FF:000080">
    <property type="entry name" value="Glycosyltransferase"/>
    <property type="match status" value="1"/>
</dbReference>
<evidence type="ECO:0000256" key="5">
    <source>
        <dbReference type="ARBA" id="ARBA00047606"/>
    </source>
</evidence>
<dbReference type="PROSITE" id="PS00375">
    <property type="entry name" value="UDPGT"/>
    <property type="match status" value="1"/>
</dbReference>
<name>A0AAJ6X0A2_POPEU</name>
<keyword evidence="8" id="KW-1185">Reference proteome</keyword>
<dbReference type="Proteomes" id="UP000694918">
    <property type="component" value="Unplaced"/>
</dbReference>
<dbReference type="AlphaFoldDB" id="A0AAJ6X0A2"/>
<dbReference type="FunFam" id="3.40.50.2000:FF:000056">
    <property type="entry name" value="Glycosyltransferase"/>
    <property type="match status" value="1"/>
</dbReference>
<dbReference type="PANTHER" id="PTHR48048">
    <property type="entry name" value="GLYCOSYLTRANSFERASE"/>
    <property type="match status" value="1"/>
</dbReference>
<comment type="similarity">
    <text evidence="2 6">Belongs to the UDP-glycosyltransferase family.</text>
</comment>
<dbReference type="PANTHER" id="PTHR48048:SF45">
    <property type="entry name" value="GLYCOSYLTRANSFERASE"/>
    <property type="match status" value="1"/>
</dbReference>
<evidence type="ECO:0000256" key="2">
    <source>
        <dbReference type="ARBA" id="ARBA00009995"/>
    </source>
</evidence>